<accession>A0ACC2X2F1</accession>
<evidence type="ECO:0000313" key="2">
    <source>
        <dbReference type="Proteomes" id="UP001243375"/>
    </source>
</evidence>
<comment type="caution">
    <text evidence="1">The sequence shown here is derived from an EMBL/GenBank/DDBJ whole genome shotgun (WGS) entry which is preliminary data.</text>
</comment>
<protein>
    <submittedName>
        <fullName evidence="1">Uncharacterized protein</fullName>
    </submittedName>
</protein>
<evidence type="ECO:0000313" key="1">
    <source>
        <dbReference type="EMBL" id="KAJ9117570.1"/>
    </source>
</evidence>
<sequence length="1223" mass="131302">MISAVNATTSNGNATSTLVYDDNDSVSATATTTPSLSATVSSTPIATISTDTYLTAVTSTSSFAGTLSVSATAIPIHSSSWQALLALSSASSTSSLPHSCITSTTTRSSAHSASSATTAGTSPAAPGAKDEERPLDPEPRENSSSKDTEAKPDIDTTYPYNDDITKTYTYTYPLLTEPYRASYQWLFDAEGNQYVYDDTEEENSSSGDKKDNKNDGSFRFPPPPPSPVYVTQKKRVRGFAIGPVRGYQFEWIVNRFYRTRKLQAICPPDPTLEKMHLTIKELGDAARGIEAEYRAVDETKKAVDETQKAVNYEYGRTKRQNDKFESTIVHQEKLNKRMERDLEGIAVEEFKLRQKQFELDDLVQKYNRWLMAQLCMFVYLVLLIWKYEPRRTSVIPRSWSFIVREHFHRPDSPAPPSETETKPYFSYNGSLWRRFEAMIGVRAEVESAASPDAILRNNEQSPPSASSPPSPDVLYKGLADYVKLDTSEKAVDRAAKSLHKSIGLPASKPAASGATTSPPAATTDLKSEQTKEAPREHESPASVSTELIVWSPVVLVRPVITNKVALPSSSATEPSALSQDVPPCHIAKEEEEEYLASTISSAKAFEVVADLNATNGASKTTEQDYTTTSTTESLETEPEANVEELIPTNNVSNRVEDEICSVVEAEKAQHVVYTTSTEIAPNESEEDVSSTTNGVGVESHVSDATSSDTTSKTMREQGLARKYVSSSAEEDLHAKNSTCSNIMPNPTEGHEDSTTNSFATSASPPKALDSGDMGPKETLPKVASTPVRAFGQASEPSAPSAFDSTRTFAPVTLSTGVAFSSDVAAFVGVRDSTDAPSCAFSSKTSLIPAPGDQASSDATDTTSSLTVGDPPSTWTPQPQPPMSVFAKRSKSERKQLQKLPLPTGPGSQTSASAFGSNSPFAQPLTSATTSAAQEPINEPPHTSTSVTTTATPAATVSRSRLLNHALARINTSSATPVPRSTPVTVAPAQATSIARASVTPQSSLRRADARESQVQGSGATLQERDQVHPSVNSGSSITDFEKTMWDIARRMQGSVLVNPFTRESQMPVVPTPLDPSSSRLEVIRPSPAQSSTTAGRRLSDQEIRELEQPAAPALAPPAPLINVAQPSRVRPLTTASTNSVTQTHRRSASSNSSTPATNESTESENTNSAETRRKHRRGGAGRGAEAQRATAARWALLNAEGAAEEGQGSAATGPSDRDSRQRK</sequence>
<gene>
    <name evidence="1" type="ORF">QFC22_004420</name>
</gene>
<keyword evidence="2" id="KW-1185">Reference proteome</keyword>
<dbReference type="EMBL" id="JASBWU010000012">
    <property type="protein sequence ID" value="KAJ9117570.1"/>
    <property type="molecule type" value="Genomic_DNA"/>
</dbReference>
<proteinExistence type="predicted"/>
<dbReference type="Proteomes" id="UP001243375">
    <property type="component" value="Unassembled WGS sequence"/>
</dbReference>
<name>A0ACC2X2F1_9TREE</name>
<organism evidence="1 2">
    <name type="scientific">Naganishia vaughanmartiniae</name>
    <dbReference type="NCBI Taxonomy" id="1424756"/>
    <lineage>
        <taxon>Eukaryota</taxon>
        <taxon>Fungi</taxon>
        <taxon>Dikarya</taxon>
        <taxon>Basidiomycota</taxon>
        <taxon>Agaricomycotina</taxon>
        <taxon>Tremellomycetes</taxon>
        <taxon>Filobasidiales</taxon>
        <taxon>Filobasidiaceae</taxon>
        <taxon>Naganishia</taxon>
    </lineage>
</organism>
<reference evidence="1" key="1">
    <citation type="submission" date="2023-04" db="EMBL/GenBank/DDBJ databases">
        <title>Draft Genome sequencing of Naganishia species isolated from polar environments using Oxford Nanopore Technology.</title>
        <authorList>
            <person name="Leo P."/>
            <person name="Venkateswaran K."/>
        </authorList>
    </citation>
    <scope>NUCLEOTIDE SEQUENCE</scope>
    <source>
        <strain evidence="1">MNA-CCFEE 5425</strain>
    </source>
</reference>